<dbReference type="EMBL" id="CAJMWS010000173">
    <property type="protein sequence ID" value="CAE6375719.1"/>
    <property type="molecule type" value="Genomic_DNA"/>
</dbReference>
<accession>A0A8H3A1N1</accession>
<evidence type="ECO:0000256" key="1">
    <source>
        <dbReference type="SAM" id="MobiDB-lite"/>
    </source>
</evidence>
<feature type="region of interest" description="Disordered" evidence="1">
    <location>
        <begin position="1"/>
        <end position="22"/>
    </location>
</feature>
<dbReference type="AlphaFoldDB" id="A0A8H3A1N1"/>
<comment type="caution">
    <text evidence="2">The sequence shown here is derived from an EMBL/GenBank/DDBJ whole genome shotgun (WGS) entry which is preliminary data.</text>
</comment>
<dbReference type="Proteomes" id="UP000663846">
    <property type="component" value="Unassembled WGS sequence"/>
</dbReference>
<proteinExistence type="predicted"/>
<organism evidence="2 3">
    <name type="scientific">Rhizoctonia solani</name>
    <dbReference type="NCBI Taxonomy" id="456999"/>
    <lineage>
        <taxon>Eukaryota</taxon>
        <taxon>Fungi</taxon>
        <taxon>Dikarya</taxon>
        <taxon>Basidiomycota</taxon>
        <taxon>Agaricomycotina</taxon>
        <taxon>Agaricomycetes</taxon>
        <taxon>Cantharellales</taxon>
        <taxon>Ceratobasidiaceae</taxon>
        <taxon>Rhizoctonia</taxon>
    </lineage>
</organism>
<gene>
    <name evidence="2" type="ORF">RDB_LOCUS29572</name>
</gene>
<evidence type="ECO:0000313" key="3">
    <source>
        <dbReference type="Proteomes" id="UP000663846"/>
    </source>
</evidence>
<protein>
    <submittedName>
        <fullName evidence="2">Uncharacterized protein</fullName>
    </submittedName>
</protein>
<sequence>MSIAAENAANAIPPPTAARGPEFLANTAPEMKPAETAFVRSFFARNWSHGQVGLTYLRLRLTPSIQHSTPEYNAPTLANPLPDRHIPRPVLLKNSDVFWRVDIFASAFNLFMGSSIANDELMSEKKAPRAKPKPAQK</sequence>
<evidence type="ECO:0000313" key="2">
    <source>
        <dbReference type="EMBL" id="CAE6375719.1"/>
    </source>
</evidence>
<name>A0A8H3A1N1_9AGAM</name>
<reference evidence="2" key="1">
    <citation type="submission" date="2021-01" db="EMBL/GenBank/DDBJ databases">
        <authorList>
            <person name="Kaushik A."/>
        </authorList>
    </citation>
    <scope>NUCLEOTIDE SEQUENCE</scope>
    <source>
        <strain evidence="2">AG1-1C</strain>
    </source>
</reference>
<feature type="compositionally biased region" description="Low complexity" evidence="1">
    <location>
        <begin position="1"/>
        <end position="11"/>
    </location>
</feature>